<dbReference type="Proteomes" id="UP000054721">
    <property type="component" value="Unassembled WGS sequence"/>
</dbReference>
<sequence>MSPYYMLEYLLSISPEELTIPTGMEESYSFPTSFPTSADT</sequence>
<name>A0A0V1KGW0_9BILA</name>
<comment type="caution">
    <text evidence="1">The sequence shown here is derived from an EMBL/GenBank/DDBJ whole genome shotgun (WGS) entry which is preliminary data.</text>
</comment>
<accession>A0A0V1KGW0</accession>
<organism evidence="1 2">
    <name type="scientific">Trichinella nativa</name>
    <dbReference type="NCBI Taxonomy" id="6335"/>
    <lineage>
        <taxon>Eukaryota</taxon>
        <taxon>Metazoa</taxon>
        <taxon>Ecdysozoa</taxon>
        <taxon>Nematoda</taxon>
        <taxon>Enoplea</taxon>
        <taxon>Dorylaimia</taxon>
        <taxon>Trichinellida</taxon>
        <taxon>Trichinellidae</taxon>
        <taxon>Trichinella</taxon>
    </lineage>
</organism>
<evidence type="ECO:0000313" key="2">
    <source>
        <dbReference type="Proteomes" id="UP000054721"/>
    </source>
</evidence>
<reference evidence="1 2" key="1">
    <citation type="submission" date="2015-05" db="EMBL/GenBank/DDBJ databases">
        <title>Evolution of Trichinella species and genotypes.</title>
        <authorList>
            <person name="Korhonen P.K."/>
            <person name="Edoardo P."/>
            <person name="Giuseppe L.R."/>
            <person name="Gasser R.B."/>
        </authorList>
    </citation>
    <scope>NUCLEOTIDE SEQUENCE [LARGE SCALE GENOMIC DNA]</scope>
    <source>
        <strain evidence="1">ISS10</strain>
    </source>
</reference>
<gene>
    <name evidence="1" type="ORF">T02_7360</name>
</gene>
<dbReference type="EMBL" id="JYDW01002968">
    <property type="protein sequence ID" value="KRZ46538.1"/>
    <property type="molecule type" value="Genomic_DNA"/>
</dbReference>
<protein>
    <submittedName>
        <fullName evidence="1">Uncharacterized protein</fullName>
    </submittedName>
</protein>
<keyword evidence="2" id="KW-1185">Reference proteome</keyword>
<proteinExistence type="predicted"/>
<evidence type="ECO:0000313" key="1">
    <source>
        <dbReference type="EMBL" id="KRZ46538.1"/>
    </source>
</evidence>
<dbReference type="AlphaFoldDB" id="A0A0V1KGW0"/>